<dbReference type="AlphaFoldDB" id="A0A4U1C702"/>
<reference evidence="1 2" key="1">
    <citation type="submission" date="2019-04" db="EMBL/GenBank/DDBJ databases">
        <title>Pedobacter sp. AR-2-6 sp. nov., isolated from Arctic soil.</title>
        <authorList>
            <person name="Dahal R.H."/>
            <person name="Kim D.-U."/>
        </authorList>
    </citation>
    <scope>NUCLEOTIDE SEQUENCE [LARGE SCALE GENOMIC DNA]</scope>
    <source>
        <strain evidence="1 2">AR-2-6</strain>
    </source>
</reference>
<dbReference type="RefSeq" id="WP_136876399.1">
    <property type="nucleotide sequence ID" value="NZ_SWBO01000004.1"/>
</dbReference>
<sequence>MELTMSQTMLQRLLQDAADLGAQRAMQSVGAIKPYLSKAEAYKMYGEYTVERWIKEGLITPRKDGTHSSKWRIDRIEIEAISKTSNRPSYLKIKYTP</sequence>
<name>A0A4U1C702_9SPHI</name>
<keyword evidence="2" id="KW-1185">Reference proteome</keyword>
<organism evidence="1 2">
    <name type="scientific">Pedobacter cryotolerans</name>
    <dbReference type="NCBI Taxonomy" id="2571270"/>
    <lineage>
        <taxon>Bacteria</taxon>
        <taxon>Pseudomonadati</taxon>
        <taxon>Bacteroidota</taxon>
        <taxon>Sphingobacteriia</taxon>
        <taxon>Sphingobacteriales</taxon>
        <taxon>Sphingobacteriaceae</taxon>
        <taxon>Pedobacter</taxon>
    </lineage>
</organism>
<evidence type="ECO:0000313" key="2">
    <source>
        <dbReference type="Proteomes" id="UP000310477"/>
    </source>
</evidence>
<evidence type="ECO:0000313" key="1">
    <source>
        <dbReference type="EMBL" id="TKC01221.1"/>
    </source>
</evidence>
<proteinExistence type="predicted"/>
<dbReference type="OrthoDB" id="1082219at2"/>
<comment type="caution">
    <text evidence="1">The sequence shown here is derived from an EMBL/GenBank/DDBJ whole genome shotgun (WGS) entry which is preliminary data.</text>
</comment>
<dbReference type="Proteomes" id="UP000310477">
    <property type="component" value="Unassembled WGS sequence"/>
</dbReference>
<gene>
    <name evidence="1" type="ORF">FA045_08225</name>
</gene>
<protein>
    <submittedName>
        <fullName evidence="1">Helix-turn-helix domain-containing protein</fullName>
    </submittedName>
</protein>
<accession>A0A4U1C702</accession>
<dbReference type="EMBL" id="SWBO01000004">
    <property type="protein sequence ID" value="TKC01221.1"/>
    <property type="molecule type" value="Genomic_DNA"/>
</dbReference>